<sequence>MAESSAKRIKLSIEVAEENVIKDITDNGEEIVEEELSNSERLNQITSRINFEALIDSKSDENKNLEEIQNDNQKVEQMNANLNNLQIQPLERIKYNLYHAQQEIELSLDIINRLIMTSTANGRKRVHQENSRNQLFKSKNLLNQTSQTPNTQVQKKNESNIRLSYINKPKLSLKQQIEECQLKLSAKKKHLRHASKILLEEHENILNILDVSQAFYNEQAFILRQNNWIIQLKNRPGMFQKVTFIDYSYRYAGSEFKEMGIAQISQNRHNLGTKDGNIDDQKIKLLLPHKKKKVVTVEIASNAQLSSSKDVWASWDIEDIDNTILKQLLESQITIFHNELYKRLINDAQNSYFEKKVKFSENMITIPLNNDKVLIFRIQTKTDNKPVDIKSLSSRELSQAFLELFLQQKLRNCHKKNIKKNNFFISNSTELTDQNINILSPSVS</sequence>
<feature type="coiled-coil region" evidence="8">
    <location>
        <begin position="51"/>
        <end position="88"/>
    </location>
</feature>
<evidence type="ECO:0000256" key="6">
    <source>
        <dbReference type="ARBA" id="ARBA00023242"/>
    </source>
</evidence>
<reference evidence="9 10" key="1">
    <citation type="submission" date="2016-08" db="EMBL/GenBank/DDBJ databases">
        <title>Genomes of anaerobic fungi encode conserved fungal cellulosomes for biomass hydrolysis.</title>
        <authorList>
            <consortium name="DOE Joint Genome Institute"/>
            <person name="Haitjema C.H."/>
            <person name="Gilmore S.P."/>
            <person name="Henske J.K."/>
            <person name="Solomon K.V."/>
            <person name="De Groot R."/>
            <person name="Kuo A."/>
            <person name="Mondo S.J."/>
            <person name="Salamov A.A."/>
            <person name="Labutti K."/>
            <person name="Zhao Z."/>
            <person name="Chiniquy J."/>
            <person name="Barry K."/>
            <person name="Brewer H.M."/>
            <person name="Purvine S.O."/>
            <person name="Wright A.T."/>
            <person name="Boxma B."/>
            <person name="Van Alen T."/>
            <person name="Hackstein J.H."/>
            <person name="Baker S.E."/>
            <person name="Grigoriev I.V."/>
            <person name="O'Malley M.A."/>
        </authorList>
    </citation>
    <scope>NUCLEOTIDE SEQUENCE [LARGE SCALE GENOMIC DNA]</scope>
    <source>
        <strain evidence="10">finn</strain>
    </source>
</reference>
<comment type="subcellular location">
    <subcellularLocation>
        <location evidence="1">Nucleus</location>
    </subcellularLocation>
</comment>
<dbReference type="GO" id="GO:0003712">
    <property type="term" value="F:transcription coregulator activity"/>
    <property type="evidence" value="ECO:0007669"/>
    <property type="project" value="InterPro"/>
</dbReference>
<evidence type="ECO:0000256" key="1">
    <source>
        <dbReference type="ARBA" id="ARBA00004123"/>
    </source>
</evidence>
<name>A0A1Y1UYU2_9FUNG</name>
<keyword evidence="10" id="KW-1185">Reference proteome</keyword>
<evidence type="ECO:0000256" key="4">
    <source>
        <dbReference type="ARBA" id="ARBA00023015"/>
    </source>
</evidence>
<dbReference type="PANTHER" id="PTHR13114">
    <property type="entry name" value="MEDIATOR OF RNA POLYMERASE II TRANSCRIPTION SUBUNIT 17"/>
    <property type="match status" value="1"/>
</dbReference>
<accession>A0A1Y1UYU2</accession>
<keyword evidence="5" id="KW-0804">Transcription</keyword>
<evidence type="ECO:0000256" key="8">
    <source>
        <dbReference type="SAM" id="Coils"/>
    </source>
</evidence>
<dbReference type="GO" id="GO:0070847">
    <property type="term" value="C:core mediator complex"/>
    <property type="evidence" value="ECO:0007669"/>
    <property type="project" value="TreeGrafter"/>
</dbReference>
<keyword evidence="6" id="KW-0539">Nucleus</keyword>
<dbReference type="GO" id="GO:0006357">
    <property type="term" value="P:regulation of transcription by RNA polymerase II"/>
    <property type="evidence" value="ECO:0007669"/>
    <property type="project" value="InterPro"/>
</dbReference>
<evidence type="ECO:0000256" key="7">
    <source>
        <dbReference type="ARBA" id="ARBA00032014"/>
    </source>
</evidence>
<evidence type="ECO:0000256" key="5">
    <source>
        <dbReference type="ARBA" id="ARBA00023163"/>
    </source>
</evidence>
<dbReference type="GO" id="GO:0016592">
    <property type="term" value="C:mediator complex"/>
    <property type="evidence" value="ECO:0007669"/>
    <property type="project" value="InterPro"/>
</dbReference>
<dbReference type="AlphaFoldDB" id="A0A1Y1UYU2"/>
<evidence type="ECO:0000313" key="9">
    <source>
        <dbReference type="EMBL" id="ORX43736.1"/>
    </source>
</evidence>
<evidence type="ECO:0000256" key="3">
    <source>
        <dbReference type="ARBA" id="ARBA00019610"/>
    </source>
</evidence>
<keyword evidence="4" id="KW-0805">Transcription regulation</keyword>
<dbReference type="PANTHER" id="PTHR13114:SF7">
    <property type="entry name" value="MEDIATOR OF RNA POLYMERASE II TRANSCRIPTION SUBUNIT 17"/>
    <property type="match status" value="1"/>
</dbReference>
<proteinExistence type="inferred from homology"/>
<organism evidence="9 10">
    <name type="scientific">Piromyces finnis</name>
    <dbReference type="NCBI Taxonomy" id="1754191"/>
    <lineage>
        <taxon>Eukaryota</taxon>
        <taxon>Fungi</taxon>
        <taxon>Fungi incertae sedis</taxon>
        <taxon>Chytridiomycota</taxon>
        <taxon>Chytridiomycota incertae sedis</taxon>
        <taxon>Neocallimastigomycetes</taxon>
        <taxon>Neocallimastigales</taxon>
        <taxon>Neocallimastigaceae</taxon>
        <taxon>Piromyces</taxon>
    </lineage>
</organism>
<dbReference type="OrthoDB" id="10251234at2759"/>
<gene>
    <name evidence="9" type="ORF">BCR36DRAFT_335421</name>
</gene>
<dbReference type="Proteomes" id="UP000193719">
    <property type="component" value="Unassembled WGS sequence"/>
</dbReference>
<evidence type="ECO:0000313" key="10">
    <source>
        <dbReference type="Proteomes" id="UP000193719"/>
    </source>
</evidence>
<comment type="caution">
    <text evidence="9">The sequence shown here is derived from an EMBL/GenBank/DDBJ whole genome shotgun (WGS) entry which is preliminary data.</text>
</comment>
<dbReference type="EMBL" id="MCFH01000050">
    <property type="protein sequence ID" value="ORX43736.1"/>
    <property type="molecule type" value="Genomic_DNA"/>
</dbReference>
<evidence type="ECO:0000256" key="2">
    <source>
        <dbReference type="ARBA" id="ARBA00005635"/>
    </source>
</evidence>
<reference evidence="9 10" key="2">
    <citation type="submission" date="2016-08" db="EMBL/GenBank/DDBJ databases">
        <title>Pervasive Adenine N6-methylation of Active Genes in Fungi.</title>
        <authorList>
            <consortium name="DOE Joint Genome Institute"/>
            <person name="Mondo S.J."/>
            <person name="Dannebaum R.O."/>
            <person name="Kuo R.C."/>
            <person name="Labutti K."/>
            <person name="Haridas S."/>
            <person name="Kuo A."/>
            <person name="Salamov A."/>
            <person name="Ahrendt S.R."/>
            <person name="Lipzen A."/>
            <person name="Sullivan W."/>
            <person name="Andreopoulos W.B."/>
            <person name="Clum A."/>
            <person name="Lindquist E."/>
            <person name="Daum C."/>
            <person name="Ramamoorthy G.K."/>
            <person name="Gryganskyi A."/>
            <person name="Culley D."/>
            <person name="Magnuson J.K."/>
            <person name="James T.Y."/>
            <person name="O'Malley M.A."/>
            <person name="Stajich J.E."/>
            <person name="Spatafora J.W."/>
            <person name="Visel A."/>
            <person name="Grigoriev I.V."/>
        </authorList>
    </citation>
    <scope>NUCLEOTIDE SEQUENCE [LARGE SCALE GENOMIC DNA]</scope>
    <source>
        <strain evidence="10">finn</strain>
    </source>
</reference>
<dbReference type="InterPro" id="IPR019313">
    <property type="entry name" value="Mediator_Med17"/>
</dbReference>
<dbReference type="STRING" id="1754191.A0A1Y1UYU2"/>
<protein>
    <recommendedName>
        <fullName evidence="3">Mediator of RNA polymerase II transcription subunit 17</fullName>
    </recommendedName>
    <alternativeName>
        <fullName evidence="7">Mediator complex subunit 17</fullName>
    </alternativeName>
</protein>
<keyword evidence="8" id="KW-0175">Coiled coil</keyword>
<feature type="non-terminal residue" evidence="9">
    <location>
        <position position="444"/>
    </location>
</feature>
<comment type="similarity">
    <text evidence="2">Belongs to the Mediator complex subunit 17 family.</text>
</comment>